<keyword evidence="6 13" id="KW-0418">Kinase</keyword>
<organism evidence="13 14">
    <name type="scientific">Tenacibaculum gallaicum</name>
    <dbReference type="NCBI Taxonomy" id="561505"/>
    <lineage>
        <taxon>Bacteria</taxon>
        <taxon>Pseudomonadati</taxon>
        <taxon>Bacteroidota</taxon>
        <taxon>Flavobacteriia</taxon>
        <taxon>Flavobacteriales</taxon>
        <taxon>Flavobacteriaceae</taxon>
        <taxon>Tenacibaculum</taxon>
    </lineage>
</organism>
<gene>
    <name evidence="13" type="ORF">C7448_103197</name>
</gene>
<dbReference type="GO" id="GO:0005524">
    <property type="term" value="F:ATP binding"/>
    <property type="evidence" value="ECO:0007669"/>
    <property type="project" value="UniProtKB-KW"/>
</dbReference>
<dbReference type="GO" id="GO:0016020">
    <property type="term" value="C:membrane"/>
    <property type="evidence" value="ECO:0007669"/>
    <property type="project" value="InterPro"/>
</dbReference>
<keyword evidence="14" id="KW-1185">Reference proteome</keyword>
<evidence type="ECO:0000256" key="6">
    <source>
        <dbReference type="ARBA" id="ARBA00022777"/>
    </source>
</evidence>
<evidence type="ECO:0000313" key="14">
    <source>
        <dbReference type="Proteomes" id="UP000256884"/>
    </source>
</evidence>
<dbReference type="Gene3D" id="3.30.565.10">
    <property type="entry name" value="Histidine kinase-like ATPase, C-terminal domain"/>
    <property type="match status" value="1"/>
</dbReference>
<dbReference type="PROSITE" id="PS50005">
    <property type="entry name" value="TPR"/>
    <property type="match status" value="1"/>
</dbReference>
<dbReference type="GO" id="GO:0000155">
    <property type="term" value="F:phosphorelay sensor kinase activity"/>
    <property type="evidence" value="ECO:0007669"/>
    <property type="project" value="InterPro"/>
</dbReference>
<keyword evidence="7" id="KW-0067">ATP-binding</keyword>
<dbReference type="SMART" id="SM00028">
    <property type="entry name" value="TPR"/>
    <property type="match status" value="4"/>
</dbReference>
<dbReference type="PROSITE" id="PS50109">
    <property type="entry name" value="HIS_KIN"/>
    <property type="match status" value="1"/>
</dbReference>
<evidence type="ECO:0000256" key="5">
    <source>
        <dbReference type="ARBA" id="ARBA00022741"/>
    </source>
</evidence>
<keyword evidence="10" id="KW-0175">Coiled coil</keyword>
<keyword evidence="11" id="KW-0812">Transmembrane</keyword>
<dbReference type="InterPro" id="IPR005467">
    <property type="entry name" value="His_kinase_dom"/>
</dbReference>
<evidence type="ECO:0000256" key="7">
    <source>
        <dbReference type="ARBA" id="ARBA00022840"/>
    </source>
</evidence>
<keyword evidence="5" id="KW-0547">Nucleotide-binding</keyword>
<keyword evidence="11" id="KW-0472">Membrane</keyword>
<dbReference type="Pfam" id="PF13424">
    <property type="entry name" value="TPR_12"/>
    <property type="match status" value="1"/>
</dbReference>
<evidence type="ECO:0000256" key="10">
    <source>
        <dbReference type="SAM" id="Coils"/>
    </source>
</evidence>
<dbReference type="InterPro" id="IPR003594">
    <property type="entry name" value="HATPase_dom"/>
</dbReference>
<dbReference type="EMBL" id="QUNS01000003">
    <property type="protein sequence ID" value="REH52462.1"/>
    <property type="molecule type" value="Genomic_DNA"/>
</dbReference>
<reference evidence="13 14" key="1">
    <citation type="submission" date="2018-08" db="EMBL/GenBank/DDBJ databases">
        <title>Genomic Encyclopedia of Type Strains, Phase IV (KMG-IV): sequencing the most valuable type-strain genomes for metagenomic binning, comparative biology and taxonomic classification.</title>
        <authorList>
            <person name="Goeker M."/>
        </authorList>
    </citation>
    <scope>NUCLEOTIDE SEQUENCE [LARGE SCALE GENOMIC DNA]</scope>
    <source>
        <strain evidence="13 14">DSM 18841</strain>
    </source>
</reference>
<dbReference type="Proteomes" id="UP000256884">
    <property type="component" value="Unassembled WGS sequence"/>
</dbReference>
<evidence type="ECO:0000313" key="13">
    <source>
        <dbReference type="EMBL" id="REH52462.1"/>
    </source>
</evidence>
<evidence type="ECO:0000256" key="4">
    <source>
        <dbReference type="ARBA" id="ARBA00022679"/>
    </source>
</evidence>
<dbReference type="SUPFAM" id="SSF55874">
    <property type="entry name" value="ATPase domain of HSP90 chaperone/DNA topoisomerase II/histidine kinase"/>
    <property type="match status" value="1"/>
</dbReference>
<dbReference type="AlphaFoldDB" id="A0A3E0I179"/>
<keyword evidence="11" id="KW-1133">Transmembrane helix</keyword>
<dbReference type="SUPFAM" id="SSF48452">
    <property type="entry name" value="TPR-like"/>
    <property type="match status" value="2"/>
</dbReference>
<feature type="transmembrane region" description="Helical" evidence="11">
    <location>
        <begin position="408"/>
        <end position="427"/>
    </location>
</feature>
<dbReference type="PANTHER" id="PTHR24421">
    <property type="entry name" value="NITRATE/NITRITE SENSOR PROTEIN NARX-RELATED"/>
    <property type="match status" value="1"/>
</dbReference>
<keyword evidence="3" id="KW-0597">Phosphoprotein</keyword>
<dbReference type="PANTHER" id="PTHR24421:SF10">
    <property type="entry name" value="NITRATE_NITRITE SENSOR PROTEIN NARQ"/>
    <property type="match status" value="1"/>
</dbReference>
<feature type="repeat" description="TPR" evidence="9">
    <location>
        <begin position="230"/>
        <end position="263"/>
    </location>
</feature>
<protein>
    <recommendedName>
        <fullName evidence="2">histidine kinase</fullName>
        <ecNumber evidence="2">2.7.13.3</ecNumber>
    </recommendedName>
</protein>
<dbReference type="GO" id="GO:0046983">
    <property type="term" value="F:protein dimerization activity"/>
    <property type="evidence" value="ECO:0007669"/>
    <property type="project" value="InterPro"/>
</dbReference>
<evidence type="ECO:0000256" key="1">
    <source>
        <dbReference type="ARBA" id="ARBA00000085"/>
    </source>
</evidence>
<dbReference type="Gene3D" id="1.25.40.10">
    <property type="entry name" value="Tetratricopeptide repeat domain"/>
    <property type="match status" value="2"/>
</dbReference>
<evidence type="ECO:0000256" key="11">
    <source>
        <dbReference type="SAM" id="Phobius"/>
    </source>
</evidence>
<evidence type="ECO:0000256" key="3">
    <source>
        <dbReference type="ARBA" id="ARBA00022553"/>
    </source>
</evidence>
<comment type="catalytic activity">
    <reaction evidence="1">
        <text>ATP + protein L-histidine = ADP + protein N-phospho-L-histidine.</text>
        <dbReference type="EC" id="2.7.13.3"/>
    </reaction>
</comment>
<dbReference type="OrthoDB" id="977000at2"/>
<dbReference type="Pfam" id="PF02518">
    <property type="entry name" value="HATPase_c"/>
    <property type="match status" value="1"/>
</dbReference>
<sequence>MIKDFILFFLLILFSKNCLGNNVDFKLVQNDSINIWINNSRSKKLEVNDKKKLLFKAYQNILSYNLNKPLELSSIAYEYYKLKDTSLFKEVNNKAIKISRKVKNYYALGDAYWNFATYYVRKQNYPKAYYHFNKGYDAFDKGSHKYEKGKMLFGMAHIKGRYRDYYGGENLTIKAIKIFKLLNKNKDLYISYNQLALLQADVKEYDKALFYYNKSLDYFSKIKDKKNIYLGSYNNIGNIFRERGNYRDAIKTYKKDLDKKIKPLHYATLLDNIAYTKLLLKDTTELEKSFFKALTIRDSLGNKTAILASNIHISDYYKYIKDTTKALQYAKEANLLAKELKNGRDYLTTLNQLANLDKQNSKKYLDRYIVFNDSLISAERRIQNKFTRIEFETDEYIEETERLSQQRIWIIVTSFAGLLVLSLLYFLRVQKVRNEKLKLEAEQQKANEEVYVLTLQQQAKLEEERVNERNRISAELHDGVLGKLFGTRVNLGFLAMQMKPETQEKHQAFLDELQEIEKEIRDVSHRLSDNFDSTNINFTTILTQLLKDRSVIGNFTYQFDFDKTIPWSEISEVTKANVYRIIQEALQNIIKHAKAKNVTLDVSFKKKELIISLKDDGIGFNTEKKKKGIGIKNITARVQKLGGNLEFFSKENQGTTLVIITPFNTKNGK</sequence>
<accession>A0A3E0I179</accession>
<evidence type="ECO:0000256" key="2">
    <source>
        <dbReference type="ARBA" id="ARBA00012438"/>
    </source>
</evidence>
<evidence type="ECO:0000256" key="9">
    <source>
        <dbReference type="PROSITE-ProRule" id="PRU00339"/>
    </source>
</evidence>
<keyword evidence="8" id="KW-0902">Two-component regulatory system</keyword>
<dbReference type="EC" id="2.7.13.3" evidence="2"/>
<proteinExistence type="predicted"/>
<evidence type="ECO:0000256" key="8">
    <source>
        <dbReference type="ARBA" id="ARBA00023012"/>
    </source>
</evidence>
<dbReference type="InterPro" id="IPR011712">
    <property type="entry name" value="Sig_transdc_His_kin_sub3_dim/P"/>
</dbReference>
<keyword evidence="4" id="KW-0808">Transferase</keyword>
<dbReference type="Pfam" id="PF07730">
    <property type="entry name" value="HisKA_3"/>
    <property type="match status" value="1"/>
</dbReference>
<comment type="caution">
    <text evidence="13">The sequence shown here is derived from an EMBL/GenBank/DDBJ whole genome shotgun (WGS) entry which is preliminary data.</text>
</comment>
<dbReference type="Gene3D" id="1.20.5.1930">
    <property type="match status" value="1"/>
</dbReference>
<dbReference type="CDD" id="cd16917">
    <property type="entry name" value="HATPase_UhpB-NarQ-NarX-like"/>
    <property type="match status" value="1"/>
</dbReference>
<dbReference type="InterPro" id="IPR011990">
    <property type="entry name" value="TPR-like_helical_dom_sf"/>
</dbReference>
<evidence type="ECO:0000259" key="12">
    <source>
        <dbReference type="PROSITE" id="PS50109"/>
    </source>
</evidence>
<dbReference type="InterPro" id="IPR036890">
    <property type="entry name" value="HATPase_C_sf"/>
</dbReference>
<dbReference type="InterPro" id="IPR050482">
    <property type="entry name" value="Sensor_HK_TwoCompSys"/>
</dbReference>
<name>A0A3E0I179_9FLAO</name>
<dbReference type="RefSeq" id="WP_115900810.1">
    <property type="nucleotide sequence ID" value="NZ_QUNS01000003.1"/>
</dbReference>
<feature type="domain" description="Histidine kinase" evidence="12">
    <location>
        <begin position="578"/>
        <end position="665"/>
    </location>
</feature>
<dbReference type="InterPro" id="IPR019734">
    <property type="entry name" value="TPR_rpt"/>
</dbReference>
<feature type="coiled-coil region" evidence="10">
    <location>
        <begin position="499"/>
        <end position="526"/>
    </location>
</feature>
<keyword evidence="9" id="KW-0802">TPR repeat</keyword>